<organism evidence="2 3">
    <name type="scientific">Listeria fleischmannii 1991</name>
    <dbReference type="NCBI Taxonomy" id="1430899"/>
    <lineage>
        <taxon>Bacteria</taxon>
        <taxon>Bacillati</taxon>
        <taxon>Bacillota</taxon>
        <taxon>Bacilli</taxon>
        <taxon>Bacillales</taxon>
        <taxon>Listeriaceae</taxon>
        <taxon>Listeria</taxon>
    </lineage>
</organism>
<evidence type="ECO:0000313" key="3">
    <source>
        <dbReference type="Proteomes" id="UP000052258"/>
    </source>
</evidence>
<comment type="caution">
    <text evidence="2">The sequence shown here is derived from an EMBL/GenBank/DDBJ whole genome shotgun (WGS) entry which is preliminary data.</text>
</comment>
<dbReference type="AlphaFoldDB" id="A0A0J8GF36"/>
<dbReference type="EMBL" id="AZHO01000003">
    <property type="protein sequence ID" value="KMT61275.1"/>
    <property type="molecule type" value="Genomic_DNA"/>
</dbReference>
<keyword evidence="3" id="KW-1185">Reference proteome</keyword>
<gene>
    <name evidence="2" type="ORF">X560_0094</name>
</gene>
<proteinExistence type="predicted"/>
<accession>A0A0J8GF36</accession>
<reference evidence="2 3" key="1">
    <citation type="journal article" date="2015" name="Genome Biol. Evol.">
        <title>Comparative Genomics of Listeria Sensu Lato: Genus-Wide Differences in Evolutionary Dynamics and the Progressive Gain of Complex, Potentially Pathogenicity-Related Traits through Lateral Gene Transfer.</title>
        <authorList>
            <person name="Chiara M."/>
            <person name="Caruso M."/>
            <person name="D'Erchia A.M."/>
            <person name="Manzari C."/>
            <person name="Fraccalvieri R."/>
            <person name="Goffredo E."/>
            <person name="Latorre L."/>
            <person name="Miccolupo A."/>
            <person name="Padalino I."/>
            <person name="Santagada G."/>
            <person name="Chiocco D."/>
            <person name="Pesole G."/>
            <person name="Horner D.S."/>
            <person name="Parisi A."/>
        </authorList>
    </citation>
    <scope>NUCLEOTIDE SEQUENCE [LARGE SCALE GENOMIC DNA]</scope>
    <source>
        <strain evidence="2 3">1991</strain>
    </source>
</reference>
<dbReference type="Pfam" id="PF21747">
    <property type="entry name" value="YpoC"/>
    <property type="match status" value="1"/>
</dbReference>
<dbReference type="PATRIC" id="fig|1430899.3.peg.94"/>
<evidence type="ECO:0000313" key="2">
    <source>
        <dbReference type="EMBL" id="KMT61275.1"/>
    </source>
</evidence>
<dbReference type="OrthoDB" id="2360594at2"/>
<sequence length="164" mass="19129">MAKFQYVKELQHDAFQPPDVNVNEFDPEAIFISGCPFWQETLFYSKKEGIRPWEKDPDKACRKLAKQMTAILGTMEARLRMRQKPESYLVRDALGIFLSVLFWSNQKPVSLINLKDSLAQLDIKPLNIEERLFYCLEKGNTFSGFRQLNELLLEQRKLIAKKGV</sequence>
<dbReference type="Proteomes" id="UP000052258">
    <property type="component" value="Unassembled WGS sequence"/>
</dbReference>
<dbReference type="RefSeq" id="WP_007476101.1">
    <property type="nucleotide sequence ID" value="NZ_KQ130610.1"/>
</dbReference>
<feature type="domain" description="YpoC-like" evidence="1">
    <location>
        <begin position="61"/>
        <end position="162"/>
    </location>
</feature>
<protein>
    <recommendedName>
        <fullName evidence="1">YpoC-like domain-containing protein</fullName>
    </recommendedName>
</protein>
<name>A0A0J8GF36_9LIST</name>
<dbReference type="InterPro" id="IPR048427">
    <property type="entry name" value="YpoC"/>
</dbReference>
<evidence type="ECO:0000259" key="1">
    <source>
        <dbReference type="Pfam" id="PF21747"/>
    </source>
</evidence>